<dbReference type="Gene3D" id="1.10.1740.10">
    <property type="match status" value="1"/>
</dbReference>
<dbReference type="InterPro" id="IPR013325">
    <property type="entry name" value="RNA_pol_sigma_r2"/>
</dbReference>
<dbReference type="PANTHER" id="PTHR43133:SF57">
    <property type="entry name" value="RNA POLYMERASE SIGMA-70 FACTOR"/>
    <property type="match status" value="1"/>
</dbReference>
<protein>
    <recommendedName>
        <fullName evidence="10">RNA polymerase subunit sigma-70</fullName>
    </recommendedName>
</protein>
<dbReference type="EMBL" id="PFAZ01000001">
    <property type="protein sequence ID" value="PIR89590.1"/>
    <property type="molecule type" value="Genomic_DNA"/>
</dbReference>
<evidence type="ECO:0000256" key="3">
    <source>
        <dbReference type="ARBA" id="ARBA00023082"/>
    </source>
</evidence>
<dbReference type="InterPro" id="IPR007627">
    <property type="entry name" value="RNA_pol_sigma70_r2"/>
</dbReference>
<evidence type="ECO:0000259" key="7">
    <source>
        <dbReference type="Pfam" id="PF04545"/>
    </source>
</evidence>
<keyword evidence="4" id="KW-0238">DNA-binding</keyword>
<evidence type="ECO:0000256" key="4">
    <source>
        <dbReference type="ARBA" id="ARBA00023125"/>
    </source>
</evidence>
<keyword evidence="3" id="KW-0731">Sigma factor</keyword>
<keyword evidence="2" id="KW-0805">Transcription regulation</keyword>
<dbReference type="InterPro" id="IPR036388">
    <property type="entry name" value="WH-like_DNA-bd_sf"/>
</dbReference>
<evidence type="ECO:0000256" key="1">
    <source>
        <dbReference type="ARBA" id="ARBA00010641"/>
    </source>
</evidence>
<feature type="domain" description="RNA polymerase sigma-70 region 2" evidence="6">
    <location>
        <begin position="33"/>
        <end position="99"/>
    </location>
</feature>
<dbReference type="NCBIfam" id="TIGR02937">
    <property type="entry name" value="sigma70-ECF"/>
    <property type="match status" value="1"/>
</dbReference>
<evidence type="ECO:0000259" key="6">
    <source>
        <dbReference type="Pfam" id="PF04542"/>
    </source>
</evidence>
<name>A0A2H0UT32_9BACT</name>
<comment type="caution">
    <text evidence="8">The sequence shown here is derived from an EMBL/GenBank/DDBJ whole genome shotgun (WGS) entry which is preliminary data.</text>
</comment>
<evidence type="ECO:0000256" key="2">
    <source>
        <dbReference type="ARBA" id="ARBA00023015"/>
    </source>
</evidence>
<dbReference type="SUPFAM" id="SSF88946">
    <property type="entry name" value="Sigma2 domain of RNA polymerase sigma factors"/>
    <property type="match status" value="1"/>
</dbReference>
<dbReference type="AlphaFoldDB" id="A0A2H0UT32"/>
<organism evidence="8 9">
    <name type="scientific">Candidatus Harrisonbacteria bacterium CG10_big_fil_rev_8_21_14_0_10_40_38</name>
    <dbReference type="NCBI Taxonomy" id="1974583"/>
    <lineage>
        <taxon>Bacteria</taxon>
        <taxon>Candidatus Harrisoniibacteriota</taxon>
    </lineage>
</organism>
<dbReference type="GO" id="GO:0003677">
    <property type="term" value="F:DNA binding"/>
    <property type="evidence" value="ECO:0007669"/>
    <property type="project" value="UniProtKB-KW"/>
</dbReference>
<dbReference type="InterPro" id="IPR039425">
    <property type="entry name" value="RNA_pol_sigma-70-like"/>
</dbReference>
<evidence type="ECO:0008006" key="10">
    <source>
        <dbReference type="Google" id="ProtNLM"/>
    </source>
</evidence>
<reference evidence="9" key="1">
    <citation type="submission" date="2017-09" db="EMBL/GenBank/DDBJ databases">
        <title>Depth-based differentiation of microbial function through sediment-hosted aquifers and enrichment of novel symbionts in the deep terrestrial subsurface.</title>
        <authorList>
            <person name="Probst A.J."/>
            <person name="Ladd B."/>
            <person name="Jarett J.K."/>
            <person name="Geller-Mcgrath D.E."/>
            <person name="Sieber C.M.K."/>
            <person name="Emerson J.B."/>
            <person name="Anantharaman K."/>
            <person name="Thomas B.C."/>
            <person name="Malmstrom R."/>
            <person name="Stieglmeier M."/>
            <person name="Klingl A."/>
            <person name="Woyke T."/>
            <person name="Ryan C.M."/>
            <person name="Banfield J.F."/>
        </authorList>
    </citation>
    <scope>NUCLEOTIDE SEQUENCE [LARGE SCALE GENOMIC DNA]</scope>
</reference>
<dbReference type="Pfam" id="PF04545">
    <property type="entry name" value="Sigma70_r4"/>
    <property type="match status" value="1"/>
</dbReference>
<dbReference type="CDD" id="cd06171">
    <property type="entry name" value="Sigma70_r4"/>
    <property type="match status" value="1"/>
</dbReference>
<dbReference type="InterPro" id="IPR014284">
    <property type="entry name" value="RNA_pol_sigma-70_dom"/>
</dbReference>
<dbReference type="SUPFAM" id="SSF88659">
    <property type="entry name" value="Sigma3 and sigma4 domains of RNA polymerase sigma factors"/>
    <property type="match status" value="1"/>
</dbReference>
<evidence type="ECO:0000256" key="5">
    <source>
        <dbReference type="ARBA" id="ARBA00023163"/>
    </source>
</evidence>
<dbReference type="Gene3D" id="1.10.10.10">
    <property type="entry name" value="Winged helix-like DNA-binding domain superfamily/Winged helix DNA-binding domain"/>
    <property type="match status" value="1"/>
</dbReference>
<evidence type="ECO:0000313" key="9">
    <source>
        <dbReference type="Proteomes" id="UP000231157"/>
    </source>
</evidence>
<evidence type="ECO:0000313" key="8">
    <source>
        <dbReference type="EMBL" id="PIR89590.1"/>
    </source>
</evidence>
<proteinExistence type="inferred from homology"/>
<sequence>MNTEDNQKTDEKNFAELMEKAQNGDTAAFGEIYDAYFTKVFRYIYTRTKNKAEAEDLTHNVFLKVFESASRFKNIGVSPLAYFFTVARNTVINAWRKKKEYLFAEPEIAFENVVSIENLTVEAERKETVEEIKLALENLTDDQQEIITLKFLSELSNKEISDITGKSEEAIRQLQFRGLKALKTQFKNHE</sequence>
<keyword evidence="5" id="KW-0804">Transcription</keyword>
<dbReference type="GO" id="GO:0006352">
    <property type="term" value="P:DNA-templated transcription initiation"/>
    <property type="evidence" value="ECO:0007669"/>
    <property type="project" value="InterPro"/>
</dbReference>
<dbReference type="PANTHER" id="PTHR43133">
    <property type="entry name" value="RNA POLYMERASE ECF-TYPE SIGMA FACTO"/>
    <property type="match status" value="1"/>
</dbReference>
<dbReference type="InterPro" id="IPR007630">
    <property type="entry name" value="RNA_pol_sigma70_r4"/>
</dbReference>
<gene>
    <name evidence="8" type="ORF">COU07_01695</name>
</gene>
<dbReference type="Pfam" id="PF04542">
    <property type="entry name" value="Sigma70_r2"/>
    <property type="match status" value="1"/>
</dbReference>
<comment type="similarity">
    <text evidence="1">Belongs to the sigma-70 factor family. ECF subfamily.</text>
</comment>
<dbReference type="Proteomes" id="UP000231157">
    <property type="component" value="Unassembled WGS sequence"/>
</dbReference>
<accession>A0A2H0UT32</accession>
<dbReference type="GO" id="GO:0016987">
    <property type="term" value="F:sigma factor activity"/>
    <property type="evidence" value="ECO:0007669"/>
    <property type="project" value="UniProtKB-KW"/>
</dbReference>
<feature type="domain" description="RNA polymerase sigma-70 region 4" evidence="7">
    <location>
        <begin position="135"/>
        <end position="183"/>
    </location>
</feature>
<dbReference type="InterPro" id="IPR013324">
    <property type="entry name" value="RNA_pol_sigma_r3/r4-like"/>
</dbReference>